<dbReference type="Proteomes" id="UP001304467">
    <property type="component" value="Unassembled WGS sequence"/>
</dbReference>
<reference evidence="5 6" key="1">
    <citation type="journal article" date="2023" name="Front. Microbiol.">
        <title>Genomic analyses of Burkholderia respiratory isolates indicates two evolutionarily distinct B. anthina clades.</title>
        <authorList>
            <person name="Pham A."/>
            <person name="Volmer J.G."/>
            <person name="Chambers D.C."/>
            <person name="Smith D.J."/>
            <person name="Reid D.W."/>
            <person name="Burr L."/>
            <person name="Wells T.J."/>
        </authorList>
    </citation>
    <scope>NUCLEOTIDE SEQUENCE [LARGE SCALE GENOMIC DNA]</scope>
    <source>
        <strain evidence="5 6">BCCIQ07A</strain>
    </source>
</reference>
<evidence type="ECO:0000313" key="6">
    <source>
        <dbReference type="Proteomes" id="UP001304467"/>
    </source>
</evidence>
<dbReference type="SUPFAM" id="SSF50129">
    <property type="entry name" value="GroES-like"/>
    <property type="match status" value="1"/>
</dbReference>
<dbReference type="InterPro" id="IPR011032">
    <property type="entry name" value="GroES-like_sf"/>
</dbReference>
<dbReference type="PANTHER" id="PTHR48106">
    <property type="entry name" value="QUINONE OXIDOREDUCTASE PIG3-RELATED"/>
    <property type="match status" value="1"/>
</dbReference>
<dbReference type="InterPro" id="IPR013154">
    <property type="entry name" value="ADH-like_N"/>
</dbReference>
<dbReference type="EMBL" id="JAWRLE010000003">
    <property type="protein sequence ID" value="MEB2577946.1"/>
    <property type="molecule type" value="Genomic_DNA"/>
</dbReference>
<keyword evidence="2" id="KW-0560">Oxidoreductase</keyword>
<comment type="caution">
    <text evidence="5">The sequence shown here is derived from an EMBL/GenBank/DDBJ whole genome shotgun (WGS) entry which is preliminary data.</text>
</comment>
<keyword evidence="1" id="KW-0521">NADP</keyword>
<gene>
    <name evidence="5" type="ORF">SB593_03070</name>
</gene>
<feature type="domain" description="Alcohol dehydrogenase-like N-terminal" evidence="4">
    <location>
        <begin position="25"/>
        <end position="116"/>
    </location>
</feature>
<dbReference type="Pfam" id="PF00107">
    <property type="entry name" value="ADH_zinc_N"/>
    <property type="match status" value="1"/>
</dbReference>
<evidence type="ECO:0000259" key="4">
    <source>
        <dbReference type="Pfam" id="PF08240"/>
    </source>
</evidence>
<protein>
    <submittedName>
        <fullName evidence="5">Zinc-binding dehydrogenase</fullName>
    </submittedName>
</protein>
<evidence type="ECO:0000256" key="2">
    <source>
        <dbReference type="ARBA" id="ARBA00023002"/>
    </source>
</evidence>
<name>A0ABU5WG10_9BURK</name>
<dbReference type="RefSeq" id="WP_060009322.1">
    <property type="nucleotide sequence ID" value="NZ_JAWRKY010000006.1"/>
</dbReference>
<organism evidence="5 6">
    <name type="scientific">Burkholderia anthinoferrum</name>
    <dbReference type="NCBI Taxonomy" id="3090833"/>
    <lineage>
        <taxon>Bacteria</taxon>
        <taxon>Pseudomonadati</taxon>
        <taxon>Pseudomonadota</taxon>
        <taxon>Betaproteobacteria</taxon>
        <taxon>Burkholderiales</taxon>
        <taxon>Burkholderiaceae</taxon>
        <taxon>Burkholderia</taxon>
    </lineage>
</organism>
<dbReference type="InterPro" id="IPR013149">
    <property type="entry name" value="ADH-like_C"/>
</dbReference>
<dbReference type="PANTHER" id="PTHR48106:SF18">
    <property type="entry name" value="QUINONE OXIDOREDUCTASE PIG3"/>
    <property type="match status" value="1"/>
</dbReference>
<dbReference type="InterPro" id="IPR036291">
    <property type="entry name" value="NAD(P)-bd_dom_sf"/>
</dbReference>
<keyword evidence="6" id="KW-1185">Reference proteome</keyword>
<dbReference type="Pfam" id="PF08240">
    <property type="entry name" value="ADH_N"/>
    <property type="match status" value="1"/>
</dbReference>
<evidence type="ECO:0000256" key="1">
    <source>
        <dbReference type="ARBA" id="ARBA00022857"/>
    </source>
</evidence>
<sequence length="333" mass="35960">MKAICVTAERSLEVQDIRPPSRPEAGHLLIDMEASAINHGDKLFLRARAEGSNALAASQYGVWGASGAGTVVATGVGVPARYMGRRVAIYRSLNRSAYNIGLWCEKAQVPYTSCLILPEHVSARDYCGSLVNVMTAYAFLETIDEAGHRGVIATAGNSATGLALAALARRRNMPTISMVRGRAAQEALQRRGIEHVVRTDEDFVDTLGKLSSELGTTAVFDGVGGVLTGQMATCLPMRSSIYFYGTMAGPVPFPVSAPLFMTKDLSMRRFSNFESRTVREHDRLVAALSALEGMIGDPVFRTRVGQEFSLDRIDDAMAYESIDGRKAALTSRS</sequence>
<evidence type="ECO:0000259" key="3">
    <source>
        <dbReference type="Pfam" id="PF00107"/>
    </source>
</evidence>
<dbReference type="SUPFAM" id="SSF51735">
    <property type="entry name" value="NAD(P)-binding Rossmann-fold domains"/>
    <property type="match status" value="1"/>
</dbReference>
<dbReference type="Gene3D" id="3.90.180.10">
    <property type="entry name" value="Medium-chain alcohol dehydrogenases, catalytic domain"/>
    <property type="match status" value="1"/>
</dbReference>
<evidence type="ECO:0000313" key="5">
    <source>
        <dbReference type="EMBL" id="MEB2577946.1"/>
    </source>
</evidence>
<feature type="domain" description="Alcohol dehydrogenase-like C-terminal" evidence="3">
    <location>
        <begin position="160"/>
        <end position="280"/>
    </location>
</feature>
<accession>A0ABU5WG10</accession>
<dbReference type="Gene3D" id="3.40.50.720">
    <property type="entry name" value="NAD(P)-binding Rossmann-like Domain"/>
    <property type="match status" value="1"/>
</dbReference>
<proteinExistence type="predicted"/>